<proteinExistence type="predicted"/>
<dbReference type="Gene3D" id="2.40.128.520">
    <property type="match status" value="1"/>
</dbReference>
<sequence length="140" mass="15012">MKIKIMLAAATLAGALASPALAGDPTGLWQTPTNGGQVRIARCGQALCGTLVTSDHIRRDANARDANNRDASLRNRTLRNLPMLTGFTGGPTEWRNGSVYNPADGGTYRGTITMTNDNSLRLRGCIVAPLCKTQTWTRIQ</sequence>
<dbReference type="PANTHER" id="PTHR36919">
    <property type="entry name" value="BLR1215 PROTEIN"/>
    <property type="match status" value="1"/>
</dbReference>
<feature type="domain" description="DUF2147" evidence="2">
    <location>
        <begin position="27"/>
        <end position="138"/>
    </location>
</feature>
<comment type="caution">
    <text evidence="3">The sequence shown here is derived from an EMBL/GenBank/DDBJ whole genome shotgun (WGS) entry which is preliminary data.</text>
</comment>
<dbReference type="PANTHER" id="PTHR36919:SF2">
    <property type="entry name" value="BLL6627 PROTEIN"/>
    <property type="match status" value="1"/>
</dbReference>
<dbReference type="STRING" id="172043.RM53_12695"/>
<reference evidence="3 4" key="1">
    <citation type="submission" date="2014-12" db="EMBL/GenBank/DDBJ databases">
        <title>Genome sequencing of Brevundimonas nasdae TPW30.</title>
        <authorList>
            <person name="Tan P.W."/>
            <person name="Chan K.-G."/>
        </authorList>
    </citation>
    <scope>NUCLEOTIDE SEQUENCE [LARGE SCALE GENOMIC DNA]</scope>
    <source>
        <strain evidence="3 4">TPW30</strain>
    </source>
</reference>
<evidence type="ECO:0000259" key="2">
    <source>
        <dbReference type="Pfam" id="PF09917"/>
    </source>
</evidence>
<dbReference type="EMBL" id="JWSY01000023">
    <property type="protein sequence ID" value="KIC56405.1"/>
    <property type="molecule type" value="Genomic_DNA"/>
</dbReference>
<feature type="signal peptide" evidence="1">
    <location>
        <begin position="1"/>
        <end position="22"/>
    </location>
</feature>
<dbReference type="InterPro" id="IPR019223">
    <property type="entry name" value="DUF2147"/>
</dbReference>
<name>A0A0B4CWE4_9CAUL</name>
<gene>
    <name evidence="3" type="ORF">RM53_12695</name>
</gene>
<evidence type="ECO:0000313" key="4">
    <source>
        <dbReference type="Proteomes" id="UP000031166"/>
    </source>
</evidence>
<dbReference type="Proteomes" id="UP000031166">
    <property type="component" value="Unassembled WGS sequence"/>
</dbReference>
<dbReference type="RefSeq" id="WP_039247316.1">
    <property type="nucleotide sequence ID" value="NZ_JWSY01000023.1"/>
</dbReference>
<feature type="chain" id="PRO_5002088468" description="DUF2147 domain-containing protein" evidence="1">
    <location>
        <begin position="23"/>
        <end position="140"/>
    </location>
</feature>
<organism evidence="3 4">
    <name type="scientific">Brevundimonas nasdae</name>
    <dbReference type="NCBI Taxonomy" id="172043"/>
    <lineage>
        <taxon>Bacteria</taxon>
        <taxon>Pseudomonadati</taxon>
        <taxon>Pseudomonadota</taxon>
        <taxon>Alphaproteobacteria</taxon>
        <taxon>Caulobacterales</taxon>
        <taxon>Caulobacteraceae</taxon>
        <taxon>Brevundimonas</taxon>
    </lineage>
</organism>
<evidence type="ECO:0000313" key="3">
    <source>
        <dbReference type="EMBL" id="KIC56405.1"/>
    </source>
</evidence>
<accession>A0A0B4CWE4</accession>
<dbReference type="Pfam" id="PF09917">
    <property type="entry name" value="DUF2147"/>
    <property type="match status" value="1"/>
</dbReference>
<evidence type="ECO:0000256" key="1">
    <source>
        <dbReference type="SAM" id="SignalP"/>
    </source>
</evidence>
<dbReference type="AlphaFoldDB" id="A0A0B4CWE4"/>
<keyword evidence="1" id="KW-0732">Signal</keyword>
<protein>
    <recommendedName>
        <fullName evidence="2">DUF2147 domain-containing protein</fullName>
    </recommendedName>
</protein>